<evidence type="ECO:0000259" key="3">
    <source>
        <dbReference type="Pfam" id="PF07593"/>
    </source>
</evidence>
<feature type="transmembrane region" description="Helical" evidence="2">
    <location>
        <begin position="54"/>
        <end position="75"/>
    </location>
</feature>
<accession>A0A517N4D3</accession>
<keyword evidence="5" id="KW-1185">Reference proteome</keyword>
<protein>
    <submittedName>
        <fullName evidence="4">ASPIC and UnbV</fullName>
    </submittedName>
</protein>
<dbReference type="Gene3D" id="2.130.10.130">
    <property type="entry name" value="Integrin alpha, N-terminal"/>
    <property type="match status" value="2"/>
</dbReference>
<keyword evidence="2" id="KW-1133">Transmembrane helix</keyword>
<keyword evidence="2" id="KW-0472">Membrane</keyword>
<dbReference type="InterPro" id="IPR013517">
    <property type="entry name" value="FG-GAP"/>
</dbReference>
<dbReference type="InterPro" id="IPR011519">
    <property type="entry name" value="UnbV_ASPIC"/>
</dbReference>
<dbReference type="InterPro" id="IPR027039">
    <property type="entry name" value="Crtac1"/>
</dbReference>
<sequence>MNAGKVLQRSIVFESNGGGNDVGNDVGNIDRQSLTLLRLSMNPVSFHAKFSMRWGSVCFAARVFIGVFLVLLLVGCRRDSSSAESTSNLAESRSSSPVDLRAQLRSFMQARDWEAARPVARQAILANPNDPDLLTDAAKVFGFGGQARQAAEMLVEAARVADYRPASRVDFAVRALIEVGDLYGAIELLESALDAAPEHVELRRVLVGFLGEAERTEKIPPHFMRLIQDRSFDFPLLVSLTETSSRRFAVDTIELILKRNPTDHRSKLGQASSMIAEGNIPAAARVLEEILENHPDFAPAHALYGRTWVLQRQFEEIVNWNDTAPPGTTSYCDYWLTVADWAAHYDRMDEAARAYWQATRLDPNRSLAWSGLSHAIRAGTTDDISASGEHERAEMLRAIDERIVNLLELRKRYYSFNVGNRVSQSDAVAVAESLWKLGRYWEAEAWTASATSLTDSPSSQLAGLRTQILAALQNDRRWQSDTGQVALTLDLSDFPLPTLHKRGEANGSNQSSLANAHDRSAVIPENLSTEHLQLVEQSDQWGLTGIGANNNPGDAKLAALIRSTGAGGGAIDYDLDGYCDFVVMNAGGTMLELDSMPNDLMRNVGHRFTKVTDSAGVGDRGFGQGIAIGDYNEDGFPDLFFANLGSNRLLRNNGDGTFTECSDQLNDDERQWTSSAAFVDVNDDGISDLLTTNYCATVDSLSKGCFDDSGQEGPCHPLRFPARKDQFFVGSGNGEFRDVSKQWIGNGSTGRGLGILAGTLDNEGLGILIANDMSANFYFTPQVSARGDEPGRLSESAAARGVAVDGRTMTQASMGIAASDFDGDGDLDFYMTGFAQEYNILYEQISAGYWRDQTGRLKLDLPTLSTVGFGTQAIDLDGDGIDEIAVANGHIGEFPDPTVPRYEQPFQIFRRGSQGDFALLDDDPWGTYFNTPHVGRAMWRMDVNHDGRGDLMITHNAEQVRLLVNQSDDDSHRIAFRLVATESSRDAIGAIVRFQADGRARTLWQLAGDGYLCSNERTLRAGLGSDDEVTNVTITWSDGSVTELGTLAADVEYLVVQGQTLPYELKQW</sequence>
<evidence type="ECO:0000256" key="1">
    <source>
        <dbReference type="ARBA" id="ARBA00022729"/>
    </source>
</evidence>
<gene>
    <name evidence="4" type="ORF">K227x_03640</name>
</gene>
<keyword evidence="1" id="KW-0732">Signal</keyword>
<dbReference type="Gene3D" id="1.25.40.10">
    <property type="entry name" value="Tetratricopeptide repeat domain"/>
    <property type="match status" value="2"/>
</dbReference>
<dbReference type="OrthoDB" id="219616at2"/>
<dbReference type="KEGG" id="rlc:K227x_03640"/>
<proteinExistence type="predicted"/>
<evidence type="ECO:0000313" key="5">
    <source>
        <dbReference type="Proteomes" id="UP000318538"/>
    </source>
</evidence>
<evidence type="ECO:0000256" key="2">
    <source>
        <dbReference type="SAM" id="Phobius"/>
    </source>
</evidence>
<dbReference type="PANTHER" id="PTHR16026">
    <property type="entry name" value="CARTILAGE ACIDIC PROTEIN 1"/>
    <property type="match status" value="1"/>
</dbReference>
<dbReference type="AlphaFoldDB" id="A0A517N4D3"/>
<dbReference type="InterPro" id="IPR028994">
    <property type="entry name" value="Integrin_alpha_N"/>
</dbReference>
<dbReference type="Pfam" id="PF07593">
    <property type="entry name" value="UnbV_ASPIC"/>
    <property type="match status" value="1"/>
</dbReference>
<dbReference type="Pfam" id="PF13517">
    <property type="entry name" value="FG-GAP_3"/>
    <property type="match status" value="2"/>
</dbReference>
<dbReference type="EMBL" id="CP036525">
    <property type="protein sequence ID" value="QDT01993.1"/>
    <property type="molecule type" value="Genomic_DNA"/>
</dbReference>
<dbReference type="InterPro" id="IPR011990">
    <property type="entry name" value="TPR-like_helical_dom_sf"/>
</dbReference>
<keyword evidence="2" id="KW-0812">Transmembrane</keyword>
<dbReference type="SUPFAM" id="SSF48452">
    <property type="entry name" value="TPR-like"/>
    <property type="match status" value="1"/>
</dbReference>
<dbReference type="SUPFAM" id="SSF69318">
    <property type="entry name" value="Integrin alpha N-terminal domain"/>
    <property type="match status" value="1"/>
</dbReference>
<dbReference type="PANTHER" id="PTHR16026:SF0">
    <property type="entry name" value="CARTILAGE ACIDIC PROTEIN 1"/>
    <property type="match status" value="1"/>
</dbReference>
<organism evidence="4 5">
    <name type="scientific">Rubripirellula lacrimiformis</name>
    <dbReference type="NCBI Taxonomy" id="1930273"/>
    <lineage>
        <taxon>Bacteria</taxon>
        <taxon>Pseudomonadati</taxon>
        <taxon>Planctomycetota</taxon>
        <taxon>Planctomycetia</taxon>
        <taxon>Pirellulales</taxon>
        <taxon>Pirellulaceae</taxon>
        <taxon>Rubripirellula</taxon>
    </lineage>
</organism>
<dbReference type="Proteomes" id="UP000318538">
    <property type="component" value="Chromosome"/>
</dbReference>
<name>A0A517N4D3_9BACT</name>
<evidence type="ECO:0000313" key="4">
    <source>
        <dbReference type="EMBL" id="QDT01993.1"/>
    </source>
</evidence>
<reference evidence="4 5" key="1">
    <citation type="submission" date="2019-02" db="EMBL/GenBank/DDBJ databases">
        <title>Deep-cultivation of Planctomycetes and their phenomic and genomic characterization uncovers novel biology.</title>
        <authorList>
            <person name="Wiegand S."/>
            <person name="Jogler M."/>
            <person name="Boedeker C."/>
            <person name="Pinto D."/>
            <person name="Vollmers J."/>
            <person name="Rivas-Marin E."/>
            <person name="Kohn T."/>
            <person name="Peeters S.H."/>
            <person name="Heuer A."/>
            <person name="Rast P."/>
            <person name="Oberbeckmann S."/>
            <person name="Bunk B."/>
            <person name="Jeske O."/>
            <person name="Meyerdierks A."/>
            <person name="Storesund J.E."/>
            <person name="Kallscheuer N."/>
            <person name="Luecker S."/>
            <person name="Lage O.M."/>
            <person name="Pohl T."/>
            <person name="Merkel B.J."/>
            <person name="Hornburger P."/>
            <person name="Mueller R.-W."/>
            <person name="Bruemmer F."/>
            <person name="Labrenz M."/>
            <person name="Spormann A.M."/>
            <person name="Op den Camp H."/>
            <person name="Overmann J."/>
            <person name="Amann R."/>
            <person name="Jetten M.S.M."/>
            <person name="Mascher T."/>
            <person name="Medema M.H."/>
            <person name="Devos D.P."/>
            <person name="Kaster A.-K."/>
            <person name="Ovreas L."/>
            <person name="Rohde M."/>
            <person name="Galperin M.Y."/>
            <person name="Jogler C."/>
        </authorList>
    </citation>
    <scope>NUCLEOTIDE SEQUENCE [LARGE SCALE GENOMIC DNA]</scope>
    <source>
        <strain evidence="4 5">K22_7</strain>
    </source>
</reference>
<feature type="domain" description="ASPIC/UnbV" evidence="3">
    <location>
        <begin position="987"/>
        <end position="1053"/>
    </location>
</feature>